<accession>A0A3S1H320</accession>
<evidence type="ECO:0000313" key="1">
    <source>
        <dbReference type="EMBL" id="RUS71250.1"/>
    </source>
</evidence>
<dbReference type="OrthoDB" id="6140527at2759"/>
<comment type="caution">
    <text evidence="1">The sequence shown here is derived from an EMBL/GenBank/DDBJ whole genome shotgun (WGS) entry which is preliminary data.</text>
</comment>
<dbReference type="Proteomes" id="UP000271974">
    <property type="component" value="Unassembled WGS sequence"/>
</dbReference>
<reference evidence="1 2" key="1">
    <citation type="submission" date="2019-01" db="EMBL/GenBank/DDBJ databases">
        <title>A draft genome assembly of the solar-powered sea slug Elysia chlorotica.</title>
        <authorList>
            <person name="Cai H."/>
            <person name="Li Q."/>
            <person name="Fang X."/>
            <person name="Li J."/>
            <person name="Curtis N.E."/>
            <person name="Altenburger A."/>
            <person name="Shibata T."/>
            <person name="Feng M."/>
            <person name="Maeda T."/>
            <person name="Schwartz J.A."/>
            <person name="Shigenobu S."/>
            <person name="Lundholm N."/>
            <person name="Nishiyama T."/>
            <person name="Yang H."/>
            <person name="Hasebe M."/>
            <person name="Li S."/>
            <person name="Pierce S.K."/>
            <person name="Wang J."/>
        </authorList>
    </citation>
    <scope>NUCLEOTIDE SEQUENCE [LARGE SCALE GENOMIC DNA]</scope>
    <source>
        <strain evidence="1">EC2010</strain>
        <tissue evidence="1">Whole organism of an adult</tissue>
    </source>
</reference>
<keyword evidence="2" id="KW-1185">Reference proteome</keyword>
<proteinExistence type="predicted"/>
<evidence type="ECO:0000313" key="2">
    <source>
        <dbReference type="Proteomes" id="UP000271974"/>
    </source>
</evidence>
<dbReference type="STRING" id="188477.A0A3S1H320"/>
<sequence length="139" mass="15775">MSTAGVGRVRCRFPIAPVHSEGSTVGKEVSALRDMLTGYLRAPPEMVTFELLSNGNHTHQFNITYRDFLRMVNDRLTLTAVSDEVQGHSHTVDFRFIRINEKFNYVLCDGLERCADGHPRLVDMLTNNIYTELPLPGYM</sequence>
<name>A0A3S1H320_ELYCH</name>
<dbReference type="AlphaFoldDB" id="A0A3S1H320"/>
<gene>
    <name evidence="1" type="ORF">EGW08_020985</name>
</gene>
<protein>
    <submittedName>
        <fullName evidence="1">Uncharacterized protein</fullName>
    </submittedName>
</protein>
<organism evidence="1 2">
    <name type="scientific">Elysia chlorotica</name>
    <name type="common">Eastern emerald elysia</name>
    <name type="synonym">Sea slug</name>
    <dbReference type="NCBI Taxonomy" id="188477"/>
    <lineage>
        <taxon>Eukaryota</taxon>
        <taxon>Metazoa</taxon>
        <taxon>Spiralia</taxon>
        <taxon>Lophotrochozoa</taxon>
        <taxon>Mollusca</taxon>
        <taxon>Gastropoda</taxon>
        <taxon>Heterobranchia</taxon>
        <taxon>Euthyneura</taxon>
        <taxon>Panpulmonata</taxon>
        <taxon>Sacoglossa</taxon>
        <taxon>Placobranchoidea</taxon>
        <taxon>Plakobranchidae</taxon>
        <taxon>Elysia</taxon>
    </lineage>
</organism>
<dbReference type="EMBL" id="RQTK01001246">
    <property type="protein sequence ID" value="RUS71250.1"/>
    <property type="molecule type" value="Genomic_DNA"/>
</dbReference>